<name>A0A8J4R2Z3_9ROSI</name>
<dbReference type="EMBL" id="JRKL02002643">
    <property type="protein sequence ID" value="KAF3958089.1"/>
    <property type="molecule type" value="Genomic_DNA"/>
</dbReference>
<proteinExistence type="predicted"/>
<dbReference type="AlphaFoldDB" id="A0A8J4R2Z3"/>
<accession>A0A8J4R2Z3</accession>
<sequence>MEVEVDEKVLKATGAEPYPTAAAVSATMAVVLDRRDSGFQIRWALWDSGGCGAVGFSRCEPPRILGLMGFSCRGHRGSWV</sequence>
<reference evidence="1" key="1">
    <citation type="submission" date="2020-03" db="EMBL/GenBank/DDBJ databases">
        <title>Castanea mollissima Vanexum genome sequencing.</title>
        <authorList>
            <person name="Staton M."/>
        </authorList>
    </citation>
    <scope>NUCLEOTIDE SEQUENCE</scope>
    <source>
        <tissue evidence="1">Leaf</tissue>
    </source>
</reference>
<gene>
    <name evidence="1" type="ORF">CMV_016963</name>
</gene>
<keyword evidence="2" id="KW-1185">Reference proteome</keyword>
<protein>
    <submittedName>
        <fullName evidence="1">Uncharacterized protein</fullName>
    </submittedName>
</protein>
<comment type="caution">
    <text evidence="1">The sequence shown here is derived from an EMBL/GenBank/DDBJ whole genome shotgun (WGS) entry which is preliminary data.</text>
</comment>
<dbReference type="Proteomes" id="UP000737018">
    <property type="component" value="Unassembled WGS sequence"/>
</dbReference>
<organism evidence="1 2">
    <name type="scientific">Castanea mollissima</name>
    <name type="common">Chinese chestnut</name>
    <dbReference type="NCBI Taxonomy" id="60419"/>
    <lineage>
        <taxon>Eukaryota</taxon>
        <taxon>Viridiplantae</taxon>
        <taxon>Streptophyta</taxon>
        <taxon>Embryophyta</taxon>
        <taxon>Tracheophyta</taxon>
        <taxon>Spermatophyta</taxon>
        <taxon>Magnoliopsida</taxon>
        <taxon>eudicotyledons</taxon>
        <taxon>Gunneridae</taxon>
        <taxon>Pentapetalae</taxon>
        <taxon>rosids</taxon>
        <taxon>fabids</taxon>
        <taxon>Fagales</taxon>
        <taxon>Fagaceae</taxon>
        <taxon>Castanea</taxon>
    </lineage>
</organism>
<evidence type="ECO:0000313" key="1">
    <source>
        <dbReference type="EMBL" id="KAF3958089.1"/>
    </source>
</evidence>
<evidence type="ECO:0000313" key="2">
    <source>
        <dbReference type="Proteomes" id="UP000737018"/>
    </source>
</evidence>